<feature type="transmembrane region" description="Helical" evidence="7">
    <location>
        <begin position="100"/>
        <end position="118"/>
    </location>
</feature>
<evidence type="ECO:0000313" key="10">
    <source>
        <dbReference type="Proteomes" id="UP000183190"/>
    </source>
</evidence>
<reference evidence="9 10" key="1">
    <citation type="submission" date="2016-10" db="EMBL/GenBank/DDBJ databases">
        <authorList>
            <person name="de Groot N.N."/>
        </authorList>
    </citation>
    <scope>NUCLEOTIDE SEQUENCE [LARGE SCALE GENOMIC DNA]</scope>
    <source>
        <strain evidence="9 10">YAD2003</strain>
    </source>
</reference>
<keyword evidence="9" id="KW-0808">Transferase</keyword>
<dbReference type="GO" id="GO:0005886">
    <property type="term" value="C:plasma membrane"/>
    <property type="evidence" value="ECO:0007669"/>
    <property type="project" value="UniProtKB-SubCell"/>
</dbReference>
<evidence type="ECO:0000256" key="5">
    <source>
        <dbReference type="ARBA" id="ARBA00022989"/>
    </source>
</evidence>
<name>A0A1H6JHG4_RUMFL</name>
<accession>A0A1H6JHG4</accession>
<dbReference type="Proteomes" id="UP000183190">
    <property type="component" value="Unassembled WGS sequence"/>
</dbReference>
<protein>
    <submittedName>
        <fullName evidence="9">Phosphoglycerol transferase MdoB</fullName>
    </submittedName>
</protein>
<keyword evidence="5 7" id="KW-1133">Transmembrane helix</keyword>
<dbReference type="EMBL" id="FNWV01000005">
    <property type="protein sequence ID" value="SEH61386.1"/>
    <property type="molecule type" value="Genomic_DNA"/>
</dbReference>
<evidence type="ECO:0000256" key="2">
    <source>
        <dbReference type="ARBA" id="ARBA00004936"/>
    </source>
</evidence>
<evidence type="ECO:0000256" key="1">
    <source>
        <dbReference type="ARBA" id="ARBA00004651"/>
    </source>
</evidence>
<dbReference type="InterPro" id="IPR000917">
    <property type="entry name" value="Sulfatase_N"/>
</dbReference>
<feature type="domain" description="Sulfatase N-terminal" evidence="8">
    <location>
        <begin position="301"/>
        <end position="558"/>
    </location>
</feature>
<evidence type="ECO:0000256" key="7">
    <source>
        <dbReference type="SAM" id="Phobius"/>
    </source>
</evidence>
<dbReference type="PANTHER" id="PTHR47371:SF3">
    <property type="entry name" value="PHOSPHOGLYCEROL TRANSFERASE I"/>
    <property type="match status" value="1"/>
</dbReference>
<dbReference type="CDD" id="cd16015">
    <property type="entry name" value="LTA_synthase"/>
    <property type="match status" value="1"/>
</dbReference>
<dbReference type="Pfam" id="PF00884">
    <property type="entry name" value="Sulfatase"/>
    <property type="match status" value="1"/>
</dbReference>
<dbReference type="InterPro" id="IPR050448">
    <property type="entry name" value="OpgB/LTA_synthase_biosynth"/>
</dbReference>
<keyword evidence="3" id="KW-1003">Cell membrane</keyword>
<dbReference type="RefSeq" id="WP_074716477.1">
    <property type="nucleotide sequence ID" value="NZ_FNWV01000005.1"/>
</dbReference>
<evidence type="ECO:0000256" key="4">
    <source>
        <dbReference type="ARBA" id="ARBA00022692"/>
    </source>
</evidence>
<keyword evidence="4 7" id="KW-0812">Transmembrane</keyword>
<dbReference type="InterPro" id="IPR017850">
    <property type="entry name" value="Alkaline_phosphatase_core_sf"/>
</dbReference>
<comment type="pathway">
    <text evidence="2">Cell wall biogenesis; lipoteichoic acid biosynthesis.</text>
</comment>
<feature type="transmembrane region" description="Helical" evidence="7">
    <location>
        <begin position="62"/>
        <end position="80"/>
    </location>
</feature>
<dbReference type="GO" id="GO:0016740">
    <property type="term" value="F:transferase activity"/>
    <property type="evidence" value="ECO:0007669"/>
    <property type="project" value="UniProtKB-KW"/>
</dbReference>
<dbReference type="PANTHER" id="PTHR47371">
    <property type="entry name" value="LIPOTEICHOIC ACID SYNTHASE"/>
    <property type="match status" value="1"/>
</dbReference>
<feature type="transmembrane region" description="Helical" evidence="7">
    <location>
        <begin position="176"/>
        <end position="193"/>
    </location>
</feature>
<sequence>MNKKATQSAAGTAVKTEDALLNEVKDPIEAAIETAEEKKPRFPRLKKYNEKREANSSKYSKFNRFIMIIFPLFICCMAEITQSKYISSFVNLITERPTVFVFDLIITAVVFIFLLGLFKKGWLTILVQTFIFMALSTTELFKYGTNGNHLILSDMKLVKSVKSLTSFAYIKITPRLILYYVIAIAFVYLAFYFNPKIKASPLRRVTMCCACALPMAALIVLPSFYNPVYNAFKLDTTDATNAFKLNEKFDKNHFLAFLVQTASESYANRLVIPETYSEEYINQITDIPVETTEDFNGGKKPNVIVIMSESYADFRVFDELKVDDKYYKYFDRAISDGKGGIAITPTYASWTVRSEFELLFGLPVRGLNTPNMPQRELADRVQPALAQYYKSWGYNTVYVHPFQSNFYSRAKIYGHFGFEKMIYHDDQEGTTDFTVPVDHFGTYVDDSTVFDQILYEIKDSDKPIYLHTTTMQNHQPYDQGEDPNNEFVNYLTWIEHTNDGLNDFLTELKKVDEPTLVFFVGDHFPSLRGETSVYNQLGLTGENCSPLYQQKYFFWSNYDADFSYIPEEEVSFFYIPYVIMNIIDAPRDAFIEKMNGYMKTLPVYSTEYNDEIPRNDELDILTMDRVVLEDFSPSPIPDDELSTHD</sequence>
<gene>
    <name evidence="9" type="ORF">SAMN02910265_01739</name>
</gene>
<dbReference type="Gene3D" id="3.40.720.10">
    <property type="entry name" value="Alkaline Phosphatase, subunit A"/>
    <property type="match status" value="1"/>
</dbReference>
<dbReference type="AlphaFoldDB" id="A0A1H6JHG4"/>
<organism evidence="9 10">
    <name type="scientific">Ruminococcus flavefaciens</name>
    <dbReference type="NCBI Taxonomy" id="1265"/>
    <lineage>
        <taxon>Bacteria</taxon>
        <taxon>Bacillati</taxon>
        <taxon>Bacillota</taxon>
        <taxon>Clostridia</taxon>
        <taxon>Eubacteriales</taxon>
        <taxon>Oscillospiraceae</taxon>
        <taxon>Ruminococcus</taxon>
    </lineage>
</organism>
<comment type="subcellular location">
    <subcellularLocation>
        <location evidence="1">Cell membrane</location>
        <topology evidence="1">Multi-pass membrane protein</topology>
    </subcellularLocation>
</comment>
<feature type="transmembrane region" description="Helical" evidence="7">
    <location>
        <begin position="205"/>
        <end position="225"/>
    </location>
</feature>
<keyword evidence="6 7" id="KW-0472">Membrane</keyword>
<dbReference type="OrthoDB" id="243547at2"/>
<evidence type="ECO:0000256" key="3">
    <source>
        <dbReference type="ARBA" id="ARBA00022475"/>
    </source>
</evidence>
<dbReference type="SUPFAM" id="SSF53649">
    <property type="entry name" value="Alkaline phosphatase-like"/>
    <property type="match status" value="1"/>
</dbReference>
<feature type="transmembrane region" description="Helical" evidence="7">
    <location>
        <begin position="125"/>
        <end position="145"/>
    </location>
</feature>
<evidence type="ECO:0000259" key="8">
    <source>
        <dbReference type="Pfam" id="PF00884"/>
    </source>
</evidence>
<evidence type="ECO:0000256" key="6">
    <source>
        <dbReference type="ARBA" id="ARBA00023136"/>
    </source>
</evidence>
<evidence type="ECO:0000313" key="9">
    <source>
        <dbReference type="EMBL" id="SEH61386.1"/>
    </source>
</evidence>
<proteinExistence type="predicted"/>